<evidence type="ECO:0000256" key="4">
    <source>
        <dbReference type="ARBA" id="ARBA00022679"/>
    </source>
</evidence>
<dbReference type="PROSITE" id="PS00107">
    <property type="entry name" value="PROTEIN_KINASE_ATP"/>
    <property type="match status" value="1"/>
</dbReference>
<accession>A0A8S1P5T8</accession>
<keyword evidence="4" id="KW-0808">Transferase</keyword>
<feature type="domain" description="Protein kinase" evidence="12">
    <location>
        <begin position="9"/>
        <end position="267"/>
    </location>
</feature>
<dbReference type="Pfam" id="PF00069">
    <property type="entry name" value="Pkinase"/>
    <property type="match status" value="1"/>
</dbReference>
<dbReference type="SMART" id="SM00220">
    <property type="entry name" value="S_TKc"/>
    <property type="match status" value="1"/>
</dbReference>
<gene>
    <name evidence="13" type="ORF">PSON_ATCC_30995.1.T0700077</name>
</gene>
<evidence type="ECO:0000256" key="11">
    <source>
        <dbReference type="SAM" id="MobiDB-lite"/>
    </source>
</evidence>
<evidence type="ECO:0000256" key="7">
    <source>
        <dbReference type="ARBA" id="ARBA00022840"/>
    </source>
</evidence>
<comment type="similarity">
    <text evidence="1">Belongs to the protein kinase superfamily. NEK Ser/Thr protein kinase family. NIMA subfamily.</text>
</comment>
<keyword evidence="3" id="KW-0723">Serine/threonine-protein kinase</keyword>
<evidence type="ECO:0000259" key="12">
    <source>
        <dbReference type="PROSITE" id="PS50011"/>
    </source>
</evidence>
<evidence type="ECO:0000256" key="3">
    <source>
        <dbReference type="ARBA" id="ARBA00022527"/>
    </source>
</evidence>
<reference evidence="13" key="1">
    <citation type="submission" date="2021-01" db="EMBL/GenBank/DDBJ databases">
        <authorList>
            <consortium name="Genoscope - CEA"/>
            <person name="William W."/>
        </authorList>
    </citation>
    <scope>NUCLEOTIDE SEQUENCE</scope>
</reference>
<dbReference type="InterPro" id="IPR017441">
    <property type="entry name" value="Protein_kinase_ATP_BS"/>
</dbReference>
<keyword evidence="5 10" id="KW-0547">Nucleotide-binding</keyword>
<dbReference type="EC" id="2.7.11.1" evidence="2"/>
<dbReference type="PROSITE" id="PS00108">
    <property type="entry name" value="PROTEIN_KINASE_ST"/>
    <property type="match status" value="1"/>
</dbReference>
<comment type="catalytic activity">
    <reaction evidence="8">
        <text>L-threonyl-[protein] + ATP = O-phospho-L-threonyl-[protein] + ADP + H(+)</text>
        <dbReference type="Rhea" id="RHEA:46608"/>
        <dbReference type="Rhea" id="RHEA-COMP:11060"/>
        <dbReference type="Rhea" id="RHEA-COMP:11605"/>
        <dbReference type="ChEBI" id="CHEBI:15378"/>
        <dbReference type="ChEBI" id="CHEBI:30013"/>
        <dbReference type="ChEBI" id="CHEBI:30616"/>
        <dbReference type="ChEBI" id="CHEBI:61977"/>
        <dbReference type="ChEBI" id="CHEBI:456216"/>
        <dbReference type="EC" id="2.7.11.1"/>
    </reaction>
</comment>
<protein>
    <recommendedName>
        <fullName evidence="2">non-specific serine/threonine protein kinase</fullName>
        <ecNumber evidence="2">2.7.11.1</ecNumber>
    </recommendedName>
</protein>
<name>A0A8S1P5T8_9CILI</name>
<dbReference type="OrthoDB" id="248923at2759"/>
<feature type="binding site" evidence="10">
    <location>
        <position position="39"/>
    </location>
    <ligand>
        <name>ATP</name>
        <dbReference type="ChEBI" id="CHEBI:30616"/>
    </ligand>
</feature>
<dbReference type="FunFam" id="3.30.200.20:FF:000097">
    <property type="entry name" value="Probable serine/threonine-protein kinase nek1"/>
    <property type="match status" value="1"/>
</dbReference>
<dbReference type="PROSITE" id="PS50011">
    <property type="entry name" value="PROTEIN_KINASE_DOM"/>
    <property type="match status" value="1"/>
</dbReference>
<keyword evidence="7 10" id="KW-0067">ATP-binding</keyword>
<keyword evidence="6" id="KW-0418">Kinase</keyword>
<dbReference type="Proteomes" id="UP000692954">
    <property type="component" value="Unassembled WGS sequence"/>
</dbReference>
<dbReference type="EMBL" id="CAJJDN010000070">
    <property type="protein sequence ID" value="CAD8098356.1"/>
    <property type="molecule type" value="Genomic_DNA"/>
</dbReference>
<evidence type="ECO:0000313" key="14">
    <source>
        <dbReference type="Proteomes" id="UP000692954"/>
    </source>
</evidence>
<dbReference type="InterPro" id="IPR008271">
    <property type="entry name" value="Ser/Thr_kinase_AS"/>
</dbReference>
<evidence type="ECO:0000256" key="8">
    <source>
        <dbReference type="ARBA" id="ARBA00047899"/>
    </source>
</evidence>
<feature type="region of interest" description="Disordered" evidence="11">
    <location>
        <begin position="596"/>
        <end position="615"/>
    </location>
</feature>
<comment type="caution">
    <text evidence="13">The sequence shown here is derived from an EMBL/GenBank/DDBJ whole genome shotgun (WGS) entry which is preliminary data.</text>
</comment>
<evidence type="ECO:0000256" key="5">
    <source>
        <dbReference type="ARBA" id="ARBA00022741"/>
    </source>
</evidence>
<dbReference type="GO" id="GO:0004674">
    <property type="term" value="F:protein serine/threonine kinase activity"/>
    <property type="evidence" value="ECO:0007669"/>
    <property type="project" value="UniProtKB-KW"/>
</dbReference>
<dbReference type="AlphaFoldDB" id="A0A8S1P5T8"/>
<evidence type="ECO:0000256" key="9">
    <source>
        <dbReference type="ARBA" id="ARBA00048679"/>
    </source>
</evidence>
<keyword evidence="14" id="KW-1185">Reference proteome</keyword>
<dbReference type="FunFam" id="1.10.510.10:FF:000869">
    <property type="entry name" value="Nek protein kinase"/>
    <property type="match status" value="1"/>
</dbReference>
<comment type="catalytic activity">
    <reaction evidence="9">
        <text>L-seryl-[protein] + ATP = O-phospho-L-seryl-[protein] + ADP + H(+)</text>
        <dbReference type="Rhea" id="RHEA:17989"/>
        <dbReference type="Rhea" id="RHEA-COMP:9863"/>
        <dbReference type="Rhea" id="RHEA-COMP:11604"/>
        <dbReference type="ChEBI" id="CHEBI:15378"/>
        <dbReference type="ChEBI" id="CHEBI:29999"/>
        <dbReference type="ChEBI" id="CHEBI:30616"/>
        <dbReference type="ChEBI" id="CHEBI:83421"/>
        <dbReference type="ChEBI" id="CHEBI:456216"/>
        <dbReference type="EC" id="2.7.11.1"/>
    </reaction>
</comment>
<evidence type="ECO:0000256" key="2">
    <source>
        <dbReference type="ARBA" id="ARBA00012513"/>
    </source>
</evidence>
<evidence type="ECO:0000313" key="13">
    <source>
        <dbReference type="EMBL" id="CAD8098356.1"/>
    </source>
</evidence>
<evidence type="ECO:0000256" key="1">
    <source>
        <dbReference type="ARBA" id="ARBA00010886"/>
    </source>
</evidence>
<dbReference type="PANTHER" id="PTHR44899">
    <property type="entry name" value="CAMK FAMILY PROTEIN KINASE"/>
    <property type="match status" value="1"/>
</dbReference>
<dbReference type="InterPro" id="IPR051131">
    <property type="entry name" value="NEK_Ser/Thr_kinase_NIMA"/>
</dbReference>
<sequence>MSLKYQDLYEELETIGSGSYGSAYLVKNKKTGQLSVAKKVHLGKLSEKEKISALREAELLKSLDHPNIVQYMGSFEDSSQLIILMEYCEEGDLQYHIKKRKQGKQIQYFPEKMILNWFIQQLFALQFIHSKKILHRDIKTSNIFLTSNGTVKLGDFGVSKVLESTLDQASTVAGTPYYMSPEVCESKPYTFKSDVWALGCVLHELCTFKHAFDAKNILSLVTKILNGQTETLPPHYSKDLQQLIHRLLTKQVQSRPLVAEIINMPFIQSVMQDFIRSGGKQNFCSVVGVKKIKQHEIQAHNQHQIQINQINQTKQDQESYQHSIKDEIYKEKEDEIHNQTVISQSLNKKQIDNASKYTIGETIISQASQFLDQPKQISPKSLLKQKKEQETLQKIEMLSKATQNISQQNQKQAELRKIQNLYGTQSQFYQQKQLEIQQTSTQQQFYQNQQQQQIEIKSSGQQQQQQQLQTKQQQQFQNTYSDQSLQSSSKFKQIDEEVMKRSLLSLKQKQAQKKEKSSSQNQTMDNQNDEYPEDFEYYDDFEDYDSDNDFQNETVINEEILGDEMDGTRLTQRQSDQDLQSVVEVYKNELAKAKSGNETLAEIQEEPESSSYSSSFYKTDEKFKPKISMIENLKKSILQQIPQDLFNIAYNKILSAIEKKQSSQEMYKDLKQILGKKYSGAGFQIEQLIYQEQLYKHFQN</sequence>
<dbReference type="GO" id="GO:0005524">
    <property type="term" value="F:ATP binding"/>
    <property type="evidence" value="ECO:0007669"/>
    <property type="project" value="UniProtKB-UniRule"/>
</dbReference>
<evidence type="ECO:0000256" key="6">
    <source>
        <dbReference type="ARBA" id="ARBA00022777"/>
    </source>
</evidence>
<evidence type="ECO:0000256" key="10">
    <source>
        <dbReference type="PROSITE-ProRule" id="PRU10141"/>
    </source>
</evidence>
<organism evidence="13 14">
    <name type="scientific">Paramecium sonneborni</name>
    <dbReference type="NCBI Taxonomy" id="65129"/>
    <lineage>
        <taxon>Eukaryota</taxon>
        <taxon>Sar</taxon>
        <taxon>Alveolata</taxon>
        <taxon>Ciliophora</taxon>
        <taxon>Intramacronucleata</taxon>
        <taxon>Oligohymenophorea</taxon>
        <taxon>Peniculida</taxon>
        <taxon>Parameciidae</taxon>
        <taxon>Paramecium</taxon>
    </lineage>
</organism>
<dbReference type="CDD" id="cd08215">
    <property type="entry name" value="STKc_Nek"/>
    <property type="match status" value="1"/>
</dbReference>
<dbReference type="InterPro" id="IPR000719">
    <property type="entry name" value="Prot_kinase_dom"/>
</dbReference>
<dbReference type="PANTHER" id="PTHR44899:SF3">
    <property type="entry name" value="SERINE_THREONINE-PROTEIN KINASE NEK1"/>
    <property type="match status" value="1"/>
</dbReference>
<proteinExistence type="inferred from homology"/>
<feature type="region of interest" description="Disordered" evidence="11">
    <location>
        <begin position="507"/>
        <end position="532"/>
    </location>
</feature>